<dbReference type="EMBL" id="GBRH01242830">
    <property type="protein sequence ID" value="JAD55065.1"/>
    <property type="molecule type" value="Transcribed_RNA"/>
</dbReference>
<reference evidence="1" key="1">
    <citation type="submission" date="2014-09" db="EMBL/GenBank/DDBJ databases">
        <authorList>
            <person name="Magalhaes I.L.F."/>
            <person name="Oliveira U."/>
            <person name="Santos F.R."/>
            <person name="Vidigal T.H.D.A."/>
            <person name="Brescovit A.D."/>
            <person name="Santos A.J."/>
        </authorList>
    </citation>
    <scope>NUCLEOTIDE SEQUENCE</scope>
    <source>
        <tissue evidence="1">Shoot tissue taken approximately 20 cm above the soil surface</tissue>
    </source>
</reference>
<accession>A0A0A9B1N0</accession>
<organism evidence="1">
    <name type="scientific">Arundo donax</name>
    <name type="common">Giant reed</name>
    <name type="synonym">Donax arundinaceus</name>
    <dbReference type="NCBI Taxonomy" id="35708"/>
    <lineage>
        <taxon>Eukaryota</taxon>
        <taxon>Viridiplantae</taxon>
        <taxon>Streptophyta</taxon>
        <taxon>Embryophyta</taxon>
        <taxon>Tracheophyta</taxon>
        <taxon>Spermatophyta</taxon>
        <taxon>Magnoliopsida</taxon>
        <taxon>Liliopsida</taxon>
        <taxon>Poales</taxon>
        <taxon>Poaceae</taxon>
        <taxon>PACMAD clade</taxon>
        <taxon>Arundinoideae</taxon>
        <taxon>Arundineae</taxon>
        <taxon>Arundo</taxon>
    </lineage>
</organism>
<sequence length="29" mass="3293">MPIFMLVNDFCWSQCMVGTLMGSLTVLRV</sequence>
<name>A0A0A9B1N0_ARUDO</name>
<reference evidence="1" key="2">
    <citation type="journal article" date="2015" name="Data Brief">
        <title>Shoot transcriptome of the giant reed, Arundo donax.</title>
        <authorList>
            <person name="Barrero R.A."/>
            <person name="Guerrero F.D."/>
            <person name="Moolhuijzen P."/>
            <person name="Goolsby J.A."/>
            <person name="Tidwell J."/>
            <person name="Bellgard S.E."/>
            <person name="Bellgard M.I."/>
        </authorList>
    </citation>
    <scope>NUCLEOTIDE SEQUENCE</scope>
    <source>
        <tissue evidence="1">Shoot tissue taken approximately 20 cm above the soil surface</tissue>
    </source>
</reference>
<proteinExistence type="predicted"/>
<protein>
    <submittedName>
        <fullName evidence="1">Uncharacterized protein</fullName>
    </submittedName>
</protein>
<evidence type="ECO:0000313" key="1">
    <source>
        <dbReference type="EMBL" id="JAD55065.1"/>
    </source>
</evidence>
<dbReference type="AlphaFoldDB" id="A0A0A9B1N0"/>